<dbReference type="InterPro" id="IPR007163">
    <property type="entry name" value="VCA0040-like"/>
</dbReference>
<reference evidence="2 3" key="1">
    <citation type="submission" date="2019-08" db="EMBL/GenBank/DDBJ databases">
        <title>Bradymonadales sp. TMQ2.</title>
        <authorList>
            <person name="Liang Q."/>
        </authorList>
    </citation>
    <scope>NUCLEOTIDE SEQUENCE [LARGE SCALE GENOMIC DNA]</scope>
    <source>
        <strain evidence="2 3">TMQ2</strain>
    </source>
</reference>
<name>A0A5C6WZ72_9DELT</name>
<proteinExistence type="predicted"/>
<feature type="transmembrane region" description="Helical" evidence="1">
    <location>
        <begin position="190"/>
        <end position="207"/>
    </location>
</feature>
<keyword evidence="1" id="KW-0472">Membrane</keyword>
<organism evidence="2 3">
    <name type="scientific">Lujinxingia vulgaris</name>
    <dbReference type="NCBI Taxonomy" id="2600176"/>
    <lineage>
        <taxon>Bacteria</taxon>
        <taxon>Deltaproteobacteria</taxon>
        <taxon>Bradymonadales</taxon>
        <taxon>Lujinxingiaceae</taxon>
        <taxon>Lujinxingia</taxon>
    </lineage>
</organism>
<feature type="transmembrane region" description="Helical" evidence="1">
    <location>
        <begin position="329"/>
        <end position="348"/>
    </location>
</feature>
<feature type="transmembrane region" description="Helical" evidence="1">
    <location>
        <begin position="429"/>
        <end position="449"/>
    </location>
</feature>
<feature type="transmembrane region" description="Helical" evidence="1">
    <location>
        <begin position="161"/>
        <end position="178"/>
    </location>
</feature>
<feature type="transmembrane region" description="Helical" evidence="1">
    <location>
        <begin position="389"/>
        <end position="409"/>
    </location>
</feature>
<accession>A0A5C6WZ72</accession>
<keyword evidence="1" id="KW-1133">Transmembrane helix</keyword>
<dbReference type="OrthoDB" id="9793746at2"/>
<dbReference type="EMBL" id="VOSL01000146">
    <property type="protein sequence ID" value="TXD31665.1"/>
    <property type="molecule type" value="Genomic_DNA"/>
</dbReference>
<evidence type="ECO:0000313" key="2">
    <source>
        <dbReference type="EMBL" id="TXD31665.1"/>
    </source>
</evidence>
<keyword evidence="1" id="KW-0812">Transmembrane</keyword>
<dbReference type="Proteomes" id="UP000321046">
    <property type="component" value="Unassembled WGS sequence"/>
</dbReference>
<feature type="transmembrane region" description="Helical" evidence="1">
    <location>
        <begin position="128"/>
        <end position="155"/>
    </location>
</feature>
<sequence length="462" mass="49460">MRGKGIRLRRRGSQGSCRQSMVRSRRTSFNLSGRGDAPIKRAHCQGARRDEAGMQRVLLYFKGVCMGIADIIPGVSGGTLALILGIYTELVNTIKGLNLRWVAPLGRWLTQGRKDEDRRALIAALEKLNLVFLMVLGAGIATAIAVGGLVLPGLLERYPEVMRALFFGLILASVPVPFKMIEFRDSRMKAVAAVAVVFGVIFGWVLTNPATTFETQMTWKEVSSQEQTMRDVVREGPSAWAAEQVYWAPQNEALREAMAQAYPELNLAPPGAEAAQDKDAVKARSEAYEALTIPAGTPVQIPQPAPWYIFVVGMIAICAMILPGISGSYLLLILGGYFFVLNALKGVLTGLASGSLPMNAAMYVGLFMVGAAVGILSFSRVLSWLLHRFTVPTLGVLVGLMLGCLRGIWPFRGMASGYVVNVMPAGINGTVIASIIAALVGAVLVTVLGKVGSAHPSGSLES</sequence>
<comment type="caution">
    <text evidence="2">The sequence shown here is derived from an EMBL/GenBank/DDBJ whole genome shotgun (WGS) entry which is preliminary data.</text>
</comment>
<protein>
    <submittedName>
        <fullName evidence="2">DUF368 domain-containing protein</fullName>
    </submittedName>
</protein>
<evidence type="ECO:0000256" key="1">
    <source>
        <dbReference type="SAM" id="Phobius"/>
    </source>
</evidence>
<feature type="transmembrane region" description="Helical" evidence="1">
    <location>
        <begin position="305"/>
        <end position="322"/>
    </location>
</feature>
<dbReference type="Pfam" id="PF04018">
    <property type="entry name" value="VCA0040-like"/>
    <property type="match status" value="2"/>
</dbReference>
<dbReference type="AlphaFoldDB" id="A0A5C6WZ72"/>
<evidence type="ECO:0000313" key="3">
    <source>
        <dbReference type="Proteomes" id="UP000321046"/>
    </source>
</evidence>
<dbReference type="PANTHER" id="PTHR37308:SF1">
    <property type="entry name" value="POLYPRENYL-PHOSPHATE TRANSPORTER"/>
    <property type="match status" value="1"/>
</dbReference>
<feature type="transmembrane region" description="Helical" evidence="1">
    <location>
        <begin position="360"/>
        <end position="382"/>
    </location>
</feature>
<dbReference type="PANTHER" id="PTHR37308">
    <property type="entry name" value="INTEGRAL MEMBRANE PROTEIN"/>
    <property type="match status" value="1"/>
</dbReference>
<gene>
    <name evidence="2" type="ORF">FRC96_20365</name>
</gene>